<comment type="catalytic activity">
    <reaction evidence="1">
        <text>2-dehydro-3-deoxy-6-phospho-D-gluconate = D-glyceraldehyde 3-phosphate + pyruvate</text>
        <dbReference type="Rhea" id="RHEA:17089"/>
        <dbReference type="ChEBI" id="CHEBI:15361"/>
        <dbReference type="ChEBI" id="CHEBI:57569"/>
        <dbReference type="ChEBI" id="CHEBI:59776"/>
        <dbReference type="EC" id="4.1.2.14"/>
    </reaction>
</comment>
<dbReference type="InterPro" id="IPR000887">
    <property type="entry name" value="Aldlse_KDPG_KHG"/>
</dbReference>
<dbReference type="EMBL" id="SLXO01000002">
    <property type="protein sequence ID" value="TCP37640.1"/>
    <property type="molecule type" value="Genomic_DNA"/>
</dbReference>
<name>A0A4R2PPG3_RHOSA</name>
<dbReference type="Proteomes" id="UP000295399">
    <property type="component" value="Unassembled WGS sequence"/>
</dbReference>
<evidence type="ECO:0000256" key="7">
    <source>
        <dbReference type="ARBA" id="ARBA00023270"/>
    </source>
</evidence>
<dbReference type="NCBIfam" id="TIGR01182">
    <property type="entry name" value="eda"/>
    <property type="match status" value="1"/>
</dbReference>
<keyword evidence="6" id="KW-0456">Lyase</keyword>
<protein>
    <recommendedName>
        <fullName evidence="5">2-dehydro-3-deoxy-phosphogluconate aldolase</fullName>
        <ecNumber evidence="5">4.1.2.14</ecNumber>
    </recommendedName>
</protein>
<evidence type="ECO:0000313" key="9">
    <source>
        <dbReference type="EMBL" id="TCP37640.1"/>
    </source>
</evidence>
<evidence type="ECO:0000256" key="3">
    <source>
        <dbReference type="ARBA" id="ARBA00006906"/>
    </source>
</evidence>
<evidence type="ECO:0000256" key="1">
    <source>
        <dbReference type="ARBA" id="ARBA00000654"/>
    </source>
</evidence>
<dbReference type="PROSITE" id="PS00159">
    <property type="entry name" value="ALDOLASE_KDPG_KHG_1"/>
    <property type="match status" value="1"/>
</dbReference>
<organism evidence="9 10">
    <name type="scientific">Rhodothalassium salexigens DSM 2132</name>
    <dbReference type="NCBI Taxonomy" id="1188247"/>
    <lineage>
        <taxon>Bacteria</taxon>
        <taxon>Pseudomonadati</taxon>
        <taxon>Pseudomonadota</taxon>
        <taxon>Alphaproteobacteria</taxon>
        <taxon>Rhodothalassiales</taxon>
        <taxon>Rhodothalassiaceae</taxon>
        <taxon>Rhodothalassium</taxon>
    </lineage>
</organism>
<dbReference type="SUPFAM" id="SSF51569">
    <property type="entry name" value="Aldolase"/>
    <property type="match status" value="1"/>
</dbReference>
<dbReference type="GO" id="GO:0008675">
    <property type="term" value="F:2-dehydro-3-deoxy-phosphogluconate aldolase activity"/>
    <property type="evidence" value="ECO:0007669"/>
    <property type="project" value="UniProtKB-EC"/>
</dbReference>
<reference evidence="9 10" key="1">
    <citation type="submission" date="2019-03" db="EMBL/GenBank/DDBJ databases">
        <title>Genomic Encyclopedia of Type Strains, Phase IV (KMG-IV): sequencing the most valuable type-strain genomes for metagenomic binning, comparative biology and taxonomic classification.</title>
        <authorList>
            <person name="Goeker M."/>
        </authorList>
    </citation>
    <scope>NUCLEOTIDE SEQUENCE [LARGE SCALE GENOMIC DNA]</scope>
    <source>
        <strain evidence="9 10">DSM 2132</strain>
    </source>
</reference>
<evidence type="ECO:0000256" key="2">
    <source>
        <dbReference type="ARBA" id="ARBA00004736"/>
    </source>
</evidence>
<evidence type="ECO:0000256" key="8">
    <source>
        <dbReference type="ARBA" id="ARBA00023277"/>
    </source>
</evidence>
<evidence type="ECO:0000256" key="4">
    <source>
        <dbReference type="ARBA" id="ARBA00011233"/>
    </source>
</evidence>
<dbReference type="PANTHER" id="PTHR30246:SF1">
    <property type="entry name" value="2-DEHYDRO-3-DEOXY-6-PHOSPHOGALACTONATE ALDOLASE-RELATED"/>
    <property type="match status" value="1"/>
</dbReference>
<accession>A0A4R2PPG3</accession>
<comment type="caution">
    <text evidence="9">The sequence shown here is derived from an EMBL/GenBank/DDBJ whole genome shotgun (WGS) entry which is preliminary data.</text>
</comment>
<dbReference type="AlphaFoldDB" id="A0A4R2PPG3"/>
<keyword evidence="8" id="KW-0119">Carbohydrate metabolism</keyword>
<gene>
    <name evidence="9" type="ORF">EV659_10245</name>
</gene>
<proteinExistence type="inferred from homology"/>
<dbReference type="OrthoDB" id="9805177at2"/>
<dbReference type="PROSITE" id="PS00160">
    <property type="entry name" value="ALDOLASE_KDPG_KHG_2"/>
    <property type="match status" value="1"/>
</dbReference>
<dbReference type="RefSeq" id="WP_132707225.1">
    <property type="nucleotide sequence ID" value="NZ_JACIGF010000002.1"/>
</dbReference>
<dbReference type="Gene3D" id="3.20.20.70">
    <property type="entry name" value="Aldolase class I"/>
    <property type="match status" value="1"/>
</dbReference>
<comment type="similarity">
    <text evidence="3">Belongs to the KHG/KDPG aldolase family.</text>
</comment>
<comment type="pathway">
    <text evidence="2">Carbohydrate acid metabolism; 2-dehydro-3-deoxy-D-gluconate degradation; D-glyceraldehyde 3-phosphate and pyruvate from 2-dehydro-3-deoxy-D-gluconate: step 2/2.</text>
</comment>
<dbReference type="FunCoup" id="A0A4R2PPG3">
    <property type="interactions" value="239"/>
</dbReference>
<evidence type="ECO:0000313" key="10">
    <source>
        <dbReference type="Proteomes" id="UP000295399"/>
    </source>
</evidence>
<dbReference type="CDD" id="cd00452">
    <property type="entry name" value="KDPG_aldolase"/>
    <property type="match status" value="1"/>
</dbReference>
<dbReference type="InterPro" id="IPR031337">
    <property type="entry name" value="KDPG/KHG_AS_1"/>
</dbReference>
<dbReference type="InterPro" id="IPR013785">
    <property type="entry name" value="Aldolase_TIM"/>
</dbReference>
<dbReference type="PANTHER" id="PTHR30246">
    <property type="entry name" value="2-KETO-3-DEOXY-6-PHOSPHOGLUCONATE ALDOLASE"/>
    <property type="match status" value="1"/>
</dbReference>
<dbReference type="EC" id="4.1.2.14" evidence="5"/>
<sequence>MPAPAPPPKPALKLSAGEVLNRCPVIPVLTVERTADAAPLARALVAGGLSVLEVTLRTPVAERAITAMRAAVPDALVGAGTVLTPADLDRAQRAGAQFVVSPGLTPALEAAARTAPVALIPGVATAGEMMKAADAGFAHLKFFPAAAAGGVAALQALAGPLPGVRLCPTGGIGPDSLADYLSVATVACVGGSWMVPKAALDAGDFQRITALAADAVARAEAAPGPGRRRPT</sequence>
<dbReference type="Pfam" id="PF01081">
    <property type="entry name" value="Aldolase"/>
    <property type="match status" value="1"/>
</dbReference>
<comment type="subunit">
    <text evidence="4">Homotrimer.</text>
</comment>
<keyword evidence="10" id="KW-1185">Reference proteome</keyword>
<dbReference type="InParanoid" id="A0A4R2PPG3"/>
<evidence type="ECO:0000256" key="6">
    <source>
        <dbReference type="ARBA" id="ARBA00023239"/>
    </source>
</evidence>
<dbReference type="InterPro" id="IPR031338">
    <property type="entry name" value="KDPG/KHG_AS_2"/>
</dbReference>
<keyword evidence="7" id="KW-0704">Schiff base</keyword>
<dbReference type="NCBIfam" id="NF004325">
    <property type="entry name" value="PRK05718.1"/>
    <property type="match status" value="1"/>
</dbReference>
<evidence type="ECO:0000256" key="5">
    <source>
        <dbReference type="ARBA" id="ARBA00013063"/>
    </source>
</evidence>